<protein>
    <submittedName>
        <fullName evidence="2">Collagen-like protein</fullName>
    </submittedName>
</protein>
<dbReference type="Proteomes" id="UP001597532">
    <property type="component" value="Unassembled WGS sequence"/>
</dbReference>
<dbReference type="Gene3D" id="1.20.5.320">
    <property type="entry name" value="6-Phosphogluconate Dehydrogenase, domain 3"/>
    <property type="match status" value="1"/>
</dbReference>
<dbReference type="PROSITE" id="PS51257">
    <property type="entry name" value="PROKAR_LIPOPROTEIN"/>
    <property type="match status" value="1"/>
</dbReference>
<reference evidence="3" key="1">
    <citation type="journal article" date="2019" name="Int. J. Syst. Evol. Microbiol.">
        <title>The Global Catalogue of Microorganisms (GCM) 10K type strain sequencing project: providing services to taxonomists for standard genome sequencing and annotation.</title>
        <authorList>
            <consortium name="The Broad Institute Genomics Platform"/>
            <consortium name="The Broad Institute Genome Sequencing Center for Infectious Disease"/>
            <person name="Wu L."/>
            <person name="Ma J."/>
        </authorList>
    </citation>
    <scope>NUCLEOTIDE SEQUENCE [LARGE SCALE GENOMIC DNA]</scope>
    <source>
        <strain evidence="3">KCTC 52924</strain>
    </source>
</reference>
<feature type="compositionally biased region" description="Low complexity" evidence="1">
    <location>
        <begin position="33"/>
        <end position="50"/>
    </location>
</feature>
<gene>
    <name evidence="2" type="ORF">ACFS1K_14575</name>
</gene>
<dbReference type="RefSeq" id="WP_251806205.1">
    <property type="nucleotide sequence ID" value="NZ_CP166679.1"/>
</dbReference>
<comment type="caution">
    <text evidence="2">The sequence shown here is derived from an EMBL/GenBank/DDBJ whole genome shotgun (WGS) entry which is preliminary data.</text>
</comment>
<evidence type="ECO:0000256" key="1">
    <source>
        <dbReference type="SAM" id="MobiDB-lite"/>
    </source>
</evidence>
<evidence type="ECO:0000313" key="3">
    <source>
        <dbReference type="Proteomes" id="UP001597532"/>
    </source>
</evidence>
<feature type="region of interest" description="Disordered" evidence="1">
    <location>
        <begin position="28"/>
        <end position="50"/>
    </location>
</feature>
<proteinExistence type="predicted"/>
<organism evidence="2 3">
    <name type="scientific">Arenibacter antarcticus</name>
    <dbReference type="NCBI Taxonomy" id="2040469"/>
    <lineage>
        <taxon>Bacteria</taxon>
        <taxon>Pseudomonadati</taxon>
        <taxon>Bacteroidota</taxon>
        <taxon>Flavobacteriia</taxon>
        <taxon>Flavobacteriales</taxon>
        <taxon>Flavobacteriaceae</taxon>
        <taxon>Arenibacter</taxon>
    </lineage>
</organism>
<keyword evidence="3" id="KW-1185">Reference proteome</keyword>
<sequence>MKTSKNLTLKFFAFLIISGLIMSCSKDDGEIGPQGPQGTQGDQGDQGPKGDTGTANVIYSAWIETEFPTNISAPGAGFDIEAPDLTQDIMDKGTVMVFGRNLTIFGFDYFALPFITSGNQHNFRIEMEKVLRITAATLSGAASSQVGSPFFEGYRYVIIPGGQPASNSAGKSSQTEALKYTEMTYEELRQHFNIPDDEN</sequence>
<accession>A0ABW5VH97</accession>
<evidence type="ECO:0000313" key="2">
    <source>
        <dbReference type="EMBL" id="MFD2790997.1"/>
    </source>
</evidence>
<dbReference type="EMBL" id="JBHUOK010000032">
    <property type="protein sequence ID" value="MFD2790997.1"/>
    <property type="molecule type" value="Genomic_DNA"/>
</dbReference>
<name>A0ABW5VH97_9FLAO</name>